<proteinExistence type="predicted"/>
<reference evidence="1" key="1">
    <citation type="submission" date="2021-11" db="EMBL/GenBank/DDBJ databases">
        <title>Clostridia strains as spoilage organisms.</title>
        <authorList>
            <person name="Wambui J."/>
            <person name="Stevens M.J.A."/>
            <person name="Stephan R."/>
        </authorList>
    </citation>
    <scope>NUCLEOTIDE SEQUENCE</scope>
    <source>
        <strain evidence="1">CF009</strain>
    </source>
</reference>
<name>A0AA47I6S9_9CLOT</name>
<dbReference type="EMBL" id="CP086239">
    <property type="protein sequence ID" value="WAG60893.1"/>
    <property type="molecule type" value="Genomic_DNA"/>
</dbReference>
<gene>
    <name evidence="1" type="ORF">LL038_01175</name>
</gene>
<accession>A0AA47I6S9</accession>
<evidence type="ECO:0000313" key="2">
    <source>
        <dbReference type="Proteomes" id="UP001164733"/>
    </source>
</evidence>
<dbReference type="AlphaFoldDB" id="A0AA47I6S9"/>
<organism evidence="1 2">
    <name type="scientific">Clostridium estertheticum</name>
    <dbReference type="NCBI Taxonomy" id="238834"/>
    <lineage>
        <taxon>Bacteria</taxon>
        <taxon>Bacillati</taxon>
        <taxon>Bacillota</taxon>
        <taxon>Clostridia</taxon>
        <taxon>Eubacteriales</taxon>
        <taxon>Clostridiaceae</taxon>
        <taxon>Clostridium</taxon>
    </lineage>
</organism>
<dbReference type="RefSeq" id="WP_216119662.1">
    <property type="nucleotide sequence ID" value="NZ_CP086239.1"/>
</dbReference>
<dbReference type="Proteomes" id="UP001164733">
    <property type="component" value="Chromosome"/>
</dbReference>
<sequence>MSKTIFIEIDGKMQMTTVDDSKLQNVKPLLGLVPNYIWQAQRLQAIKNAMGRYAGVDKDIPKEWIDEYIYLNELIN</sequence>
<evidence type="ECO:0000313" key="1">
    <source>
        <dbReference type="EMBL" id="WAG60893.1"/>
    </source>
</evidence>
<protein>
    <submittedName>
        <fullName evidence="1">Uncharacterized protein</fullName>
    </submittedName>
</protein>